<gene>
    <name evidence="1" type="ORF">CY34DRAFT_809225</name>
</gene>
<sequence length="81" mass="9037">MSRILHHMLSRTYPEIPEPQEPLPVQLFISALPSSAVDFDTSGSLFSAPYALPMVDAAHPMPSIFCGVRVDITYCYPRTQQ</sequence>
<dbReference type="AlphaFoldDB" id="A0A0D0A9X7"/>
<keyword evidence="2" id="KW-1185">Reference proteome</keyword>
<dbReference type="EMBL" id="KN835385">
    <property type="protein sequence ID" value="KIK38586.1"/>
    <property type="molecule type" value="Genomic_DNA"/>
</dbReference>
<evidence type="ECO:0000313" key="1">
    <source>
        <dbReference type="EMBL" id="KIK38586.1"/>
    </source>
</evidence>
<organism evidence="1 2">
    <name type="scientific">Suillus luteus UH-Slu-Lm8-n1</name>
    <dbReference type="NCBI Taxonomy" id="930992"/>
    <lineage>
        <taxon>Eukaryota</taxon>
        <taxon>Fungi</taxon>
        <taxon>Dikarya</taxon>
        <taxon>Basidiomycota</taxon>
        <taxon>Agaricomycotina</taxon>
        <taxon>Agaricomycetes</taxon>
        <taxon>Agaricomycetidae</taxon>
        <taxon>Boletales</taxon>
        <taxon>Suillineae</taxon>
        <taxon>Suillaceae</taxon>
        <taxon>Suillus</taxon>
    </lineage>
</organism>
<accession>A0A0D0A9X7</accession>
<protein>
    <submittedName>
        <fullName evidence="1">Uncharacterized protein</fullName>
    </submittedName>
</protein>
<name>A0A0D0A9X7_9AGAM</name>
<reference evidence="1 2" key="1">
    <citation type="submission" date="2014-04" db="EMBL/GenBank/DDBJ databases">
        <authorList>
            <consortium name="DOE Joint Genome Institute"/>
            <person name="Kuo A."/>
            <person name="Ruytinx J."/>
            <person name="Rineau F."/>
            <person name="Colpaert J."/>
            <person name="Kohler A."/>
            <person name="Nagy L.G."/>
            <person name="Floudas D."/>
            <person name="Copeland A."/>
            <person name="Barry K.W."/>
            <person name="Cichocki N."/>
            <person name="Veneault-Fourrey C."/>
            <person name="LaButti K."/>
            <person name="Lindquist E.A."/>
            <person name="Lipzen A."/>
            <person name="Lundell T."/>
            <person name="Morin E."/>
            <person name="Murat C."/>
            <person name="Sun H."/>
            <person name="Tunlid A."/>
            <person name="Henrissat B."/>
            <person name="Grigoriev I.V."/>
            <person name="Hibbett D.S."/>
            <person name="Martin F."/>
            <person name="Nordberg H.P."/>
            <person name="Cantor M.N."/>
            <person name="Hua S.X."/>
        </authorList>
    </citation>
    <scope>NUCLEOTIDE SEQUENCE [LARGE SCALE GENOMIC DNA]</scope>
    <source>
        <strain evidence="1 2">UH-Slu-Lm8-n1</strain>
    </source>
</reference>
<dbReference type="Proteomes" id="UP000054485">
    <property type="component" value="Unassembled WGS sequence"/>
</dbReference>
<proteinExistence type="predicted"/>
<reference evidence="2" key="2">
    <citation type="submission" date="2015-01" db="EMBL/GenBank/DDBJ databases">
        <title>Evolutionary Origins and Diversification of the Mycorrhizal Mutualists.</title>
        <authorList>
            <consortium name="DOE Joint Genome Institute"/>
            <consortium name="Mycorrhizal Genomics Consortium"/>
            <person name="Kohler A."/>
            <person name="Kuo A."/>
            <person name="Nagy L.G."/>
            <person name="Floudas D."/>
            <person name="Copeland A."/>
            <person name="Barry K.W."/>
            <person name="Cichocki N."/>
            <person name="Veneault-Fourrey C."/>
            <person name="LaButti K."/>
            <person name="Lindquist E.A."/>
            <person name="Lipzen A."/>
            <person name="Lundell T."/>
            <person name="Morin E."/>
            <person name="Murat C."/>
            <person name="Riley R."/>
            <person name="Ohm R."/>
            <person name="Sun H."/>
            <person name="Tunlid A."/>
            <person name="Henrissat B."/>
            <person name="Grigoriev I.V."/>
            <person name="Hibbett D.S."/>
            <person name="Martin F."/>
        </authorList>
    </citation>
    <scope>NUCLEOTIDE SEQUENCE [LARGE SCALE GENOMIC DNA]</scope>
    <source>
        <strain evidence="2">UH-Slu-Lm8-n1</strain>
    </source>
</reference>
<dbReference type="InParanoid" id="A0A0D0A9X7"/>
<evidence type="ECO:0000313" key="2">
    <source>
        <dbReference type="Proteomes" id="UP000054485"/>
    </source>
</evidence>
<dbReference type="HOGENOM" id="CLU_2575440_0_0_1"/>